<keyword evidence="1" id="KW-0732">Signal</keyword>
<protein>
    <recommendedName>
        <fullName evidence="4">TPM domain-containing protein</fullName>
    </recommendedName>
</protein>
<comment type="caution">
    <text evidence="2">The sequence shown here is derived from an EMBL/GenBank/DDBJ whole genome shotgun (WGS) entry which is preliminary data.</text>
</comment>
<sequence>MAVFSGVLCVFFTLVSAVWSAENEALFVNEAQFIGGASDANGLSAGDIRDALWNELSKTGKYAMTAEDSVLSSPELKDMSRSVLYNPSSASYFGSRIGVTLVVLTRARFIDNNIFFQAGLFDVEMAEMIAEAKVSCPNNESAIRQTALPELARGLSGIQQETSAERASGSQKPRFSNSLKWMAIGAAIVTFSYFTINAALKPEPEPSPTSQTNIDLSW</sequence>
<evidence type="ECO:0000313" key="2">
    <source>
        <dbReference type="EMBL" id="OGK05534.1"/>
    </source>
</evidence>
<dbReference type="AlphaFoldDB" id="A0A1F7FFR0"/>
<evidence type="ECO:0000256" key="1">
    <source>
        <dbReference type="SAM" id="SignalP"/>
    </source>
</evidence>
<accession>A0A1F7FFR0</accession>
<reference evidence="2 3" key="1">
    <citation type="journal article" date="2016" name="Nat. Commun.">
        <title>Thousands of microbial genomes shed light on interconnected biogeochemical processes in an aquifer system.</title>
        <authorList>
            <person name="Anantharaman K."/>
            <person name="Brown C.T."/>
            <person name="Hug L.A."/>
            <person name="Sharon I."/>
            <person name="Castelle C.J."/>
            <person name="Probst A.J."/>
            <person name="Thomas B.C."/>
            <person name="Singh A."/>
            <person name="Wilkins M.J."/>
            <person name="Karaoz U."/>
            <person name="Brodie E.L."/>
            <person name="Williams K.H."/>
            <person name="Hubbard S.S."/>
            <person name="Banfield J.F."/>
        </authorList>
    </citation>
    <scope>NUCLEOTIDE SEQUENCE [LARGE SCALE GENOMIC DNA]</scope>
</reference>
<feature type="chain" id="PRO_5009528672" description="TPM domain-containing protein" evidence="1">
    <location>
        <begin position="21"/>
        <end position="218"/>
    </location>
</feature>
<evidence type="ECO:0008006" key="4">
    <source>
        <dbReference type="Google" id="ProtNLM"/>
    </source>
</evidence>
<evidence type="ECO:0000313" key="3">
    <source>
        <dbReference type="Proteomes" id="UP000179243"/>
    </source>
</evidence>
<gene>
    <name evidence="2" type="ORF">A2519_05450</name>
</gene>
<feature type="signal peptide" evidence="1">
    <location>
        <begin position="1"/>
        <end position="20"/>
    </location>
</feature>
<proteinExistence type="predicted"/>
<organism evidence="2 3">
    <name type="scientific">Candidatus Raymondbacteria bacterium RIFOXYD12_FULL_49_13</name>
    <dbReference type="NCBI Taxonomy" id="1817890"/>
    <lineage>
        <taxon>Bacteria</taxon>
        <taxon>Raymondiibacteriota</taxon>
    </lineage>
</organism>
<dbReference type="Proteomes" id="UP000179243">
    <property type="component" value="Unassembled WGS sequence"/>
</dbReference>
<dbReference type="EMBL" id="MFYX01000055">
    <property type="protein sequence ID" value="OGK05534.1"/>
    <property type="molecule type" value="Genomic_DNA"/>
</dbReference>
<name>A0A1F7FFR0_UNCRA</name>